<evidence type="ECO:0000256" key="2">
    <source>
        <dbReference type="ARBA" id="ARBA00022723"/>
    </source>
</evidence>
<dbReference type="PANTHER" id="PTHR10127">
    <property type="entry name" value="DISCOIDIN, CUB, EGF, LAMININ , AND ZINC METALLOPROTEASE DOMAIN CONTAINING"/>
    <property type="match status" value="1"/>
</dbReference>
<dbReference type="SUPFAM" id="SSF55486">
    <property type="entry name" value="Metalloproteases ('zincins'), catalytic domain"/>
    <property type="match status" value="1"/>
</dbReference>
<accession>A0A0N4Z3E2</accession>
<dbReference type="GO" id="GO:0008270">
    <property type="term" value="F:zinc ion binding"/>
    <property type="evidence" value="ECO:0007669"/>
    <property type="project" value="InterPro"/>
</dbReference>
<evidence type="ECO:0000256" key="6">
    <source>
        <dbReference type="ARBA" id="ARBA00023157"/>
    </source>
</evidence>
<evidence type="ECO:0000259" key="9">
    <source>
        <dbReference type="PROSITE" id="PS51864"/>
    </source>
</evidence>
<proteinExistence type="predicted"/>
<keyword evidence="1 8" id="KW-0645">Protease</keyword>
<evidence type="ECO:0000313" key="11">
    <source>
        <dbReference type="WBParaSite" id="PTRK_0000143900.1"/>
    </source>
</evidence>
<reference evidence="11" key="1">
    <citation type="submission" date="2017-02" db="UniProtKB">
        <authorList>
            <consortium name="WormBaseParasite"/>
        </authorList>
    </citation>
    <scope>IDENTIFICATION</scope>
</reference>
<dbReference type="InterPro" id="IPR001506">
    <property type="entry name" value="Peptidase_M12A"/>
</dbReference>
<dbReference type="PROSITE" id="PS51864">
    <property type="entry name" value="ASTACIN"/>
    <property type="match status" value="1"/>
</dbReference>
<feature type="domain" description="Peptidase M12A" evidence="9">
    <location>
        <begin position="4"/>
        <end position="206"/>
    </location>
</feature>
<evidence type="ECO:0000256" key="3">
    <source>
        <dbReference type="ARBA" id="ARBA00022801"/>
    </source>
</evidence>
<comment type="caution">
    <text evidence="7">Lacks conserved residue(s) required for the propagation of feature annotation.</text>
</comment>
<keyword evidence="10" id="KW-1185">Reference proteome</keyword>
<dbReference type="AlphaFoldDB" id="A0A0N4Z3E2"/>
<keyword evidence="2 8" id="KW-0479">Metal-binding</keyword>
<dbReference type="GO" id="GO:0006508">
    <property type="term" value="P:proteolysis"/>
    <property type="evidence" value="ECO:0007669"/>
    <property type="project" value="UniProtKB-KW"/>
</dbReference>
<dbReference type="Pfam" id="PF01400">
    <property type="entry name" value="Astacin"/>
    <property type="match status" value="1"/>
</dbReference>
<keyword evidence="6" id="KW-1015">Disulfide bond</keyword>
<dbReference type="InterPro" id="IPR024079">
    <property type="entry name" value="MetalloPept_cat_dom_sf"/>
</dbReference>
<dbReference type="PANTHER" id="PTHR10127:SF780">
    <property type="entry name" value="METALLOENDOPEPTIDASE"/>
    <property type="match status" value="1"/>
</dbReference>
<organism evidence="10 11">
    <name type="scientific">Parastrongyloides trichosuri</name>
    <name type="common">Possum-specific nematode worm</name>
    <dbReference type="NCBI Taxonomy" id="131310"/>
    <lineage>
        <taxon>Eukaryota</taxon>
        <taxon>Metazoa</taxon>
        <taxon>Ecdysozoa</taxon>
        <taxon>Nematoda</taxon>
        <taxon>Chromadorea</taxon>
        <taxon>Rhabditida</taxon>
        <taxon>Tylenchina</taxon>
        <taxon>Panagrolaimomorpha</taxon>
        <taxon>Strongyloidoidea</taxon>
        <taxon>Strongyloididae</taxon>
        <taxon>Parastrongyloides</taxon>
    </lineage>
</organism>
<keyword evidence="5 8" id="KW-0482">Metalloprotease</keyword>
<dbReference type="SMART" id="SM00235">
    <property type="entry name" value="ZnMc"/>
    <property type="match status" value="1"/>
</dbReference>
<evidence type="ECO:0000256" key="5">
    <source>
        <dbReference type="ARBA" id="ARBA00023049"/>
    </source>
</evidence>
<protein>
    <recommendedName>
        <fullName evidence="8">Metalloendopeptidase</fullName>
        <ecNumber evidence="8">3.4.24.-</ecNumber>
    </recommendedName>
</protein>
<name>A0A0N4Z3E2_PARTI</name>
<keyword evidence="3 8" id="KW-0378">Hydrolase</keyword>
<dbReference type="PRINTS" id="PR00480">
    <property type="entry name" value="ASTACIN"/>
</dbReference>
<dbReference type="WBParaSite" id="PTRK_0000143900.1">
    <property type="protein sequence ID" value="PTRK_0000143900.1"/>
    <property type="gene ID" value="PTRK_0000143900"/>
</dbReference>
<comment type="cofactor">
    <cofactor evidence="8">
        <name>Zn(2+)</name>
        <dbReference type="ChEBI" id="CHEBI:29105"/>
    </cofactor>
    <text evidence="8">Binds 1 zinc ion per subunit.</text>
</comment>
<evidence type="ECO:0000256" key="7">
    <source>
        <dbReference type="PROSITE-ProRule" id="PRU01211"/>
    </source>
</evidence>
<sequence>AYGSIINDTTRQWKLPIQYSISSSLYGWYIRKALEIFSTYTCVKFQENYYLKDSDHGIKFLYGDTCRSDFIGRKSNEVNKIYINNDCNFIYAWIQGLIMEALGVFPEQTRTDRDKFVEIKYENIDYKRYPGVSTYMDINWPHNTSNYDTKYEYGSVVQYISKAFSKNGELTILAKGEHAVRHQQMMGQKYNVAFQDYKLINRHFCNKKCEKQLGCWRGGYEDPNNCWKCICPFPFENNICDGLLKNDDGCSFRYERASDIKRFLSFVGWKSCYGYIVAPSNDYRVELNITRLHMTKYEICTRDNSMVEIKYLADK</sequence>
<dbReference type="EC" id="3.4.24.-" evidence="8"/>
<dbReference type="GO" id="GO:0004222">
    <property type="term" value="F:metalloendopeptidase activity"/>
    <property type="evidence" value="ECO:0007669"/>
    <property type="project" value="UniProtKB-UniRule"/>
</dbReference>
<evidence type="ECO:0000256" key="8">
    <source>
        <dbReference type="RuleBase" id="RU361183"/>
    </source>
</evidence>
<evidence type="ECO:0000256" key="4">
    <source>
        <dbReference type="ARBA" id="ARBA00022833"/>
    </source>
</evidence>
<evidence type="ECO:0000256" key="1">
    <source>
        <dbReference type="ARBA" id="ARBA00022670"/>
    </source>
</evidence>
<keyword evidence="4 8" id="KW-0862">Zinc</keyword>
<dbReference type="Proteomes" id="UP000038045">
    <property type="component" value="Unplaced"/>
</dbReference>
<dbReference type="Gene3D" id="3.40.390.10">
    <property type="entry name" value="Collagenase (Catalytic Domain)"/>
    <property type="match status" value="1"/>
</dbReference>
<dbReference type="InterPro" id="IPR006026">
    <property type="entry name" value="Peptidase_Metallo"/>
</dbReference>
<evidence type="ECO:0000313" key="10">
    <source>
        <dbReference type="Proteomes" id="UP000038045"/>
    </source>
</evidence>